<keyword evidence="1" id="KW-0472">Membrane</keyword>
<protein>
    <submittedName>
        <fullName evidence="2">Magnesium-transporting ATPase (P-type)</fullName>
    </submittedName>
</protein>
<evidence type="ECO:0000256" key="1">
    <source>
        <dbReference type="SAM" id="Phobius"/>
    </source>
</evidence>
<dbReference type="Proteomes" id="UP000737402">
    <property type="component" value="Unassembled WGS sequence"/>
</dbReference>
<accession>A0ABS2P2D4</accession>
<feature type="transmembrane region" description="Helical" evidence="1">
    <location>
        <begin position="32"/>
        <end position="56"/>
    </location>
</feature>
<gene>
    <name evidence="2" type="ORF">JOC95_002992</name>
</gene>
<comment type="caution">
    <text evidence="2">The sequence shown here is derived from an EMBL/GenBank/DDBJ whole genome shotgun (WGS) entry which is preliminary data.</text>
</comment>
<feature type="transmembrane region" description="Helical" evidence="1">
    <location>
        <begin position="68"/>
        <end position="88"/>
    </location>
</feature>
<reference evidence="2 3" key="1">
    <citation type="submission" date="2021-01" db="EMBL/GenBank/DDBJ databases">
        <title>Genomic Encyclopedia of Type Strains, Phase IV (KMG-IV): sequencing the most valuable type-strain genomes for metagenomic binning, comparative biology and taxonomic classification.</title>
        <authorList>
            <person name="Goeker M."/>
        </authorList>
    </citation>
    <scope>NUCLEOTIDE SEQUENCE [LARGE SCALE GENOMIC DNA]</scope>
    <source>
        <strain evidence="2 3">DSM 25879</strain>
    </source>
</reference>
<organism evidence="2 3">
    <name type="scientific">Sutcliffiella tianshenii</name>
    <dbReference type="NCBI Taxonomy" id="1463404"/>
    <lineage>
        <taxon>Bacteria</taxon>
        <taxon>Bacillati</taxon>
        <taxon>Bacillota</taxon>
        <taxon>Bacilli</taxon>
        <taxon>Bacillales</taxon>
        <taxon>Bacillaceae</taxon>
        <taxon>Sutcliffiella</taxon>
    </lineage>
</organism>
<evidence type="ECO:0000313" key="2">
    <source>
        <dbReference type="EMBL" id="MBM7621119.1"/>
    </source>
</evidence>
<name>A0ABS2P2D4_9BACI</name>
<sequence length="100" mass="11380">MDIAVYLTLVFSLIVSTSFSIWIFSKKSSKRLGVLVGLLINTLLLSLATIVFYKIFNFKELEGLFSSLGILVFAFFIPIITFINFYILELINGKYVILKN</sequence>
<evidence type="ECO:0000313" key="3">
    <source>
        <dbReference type="Proteomes" id="UP000737402"/>
    </source>
</evidence>
<keyword evidence="3" id="KW-1185">Reference proteome</keyword>
<dbReference type="EMBL" id="JAFBED010000006">
    <property type="protein sequence ID" value="MBM7621119.1"/>
    <property type="molecule type" value="Genomic_DNA"/>
</dbReference>
<proteinExistence type="predicted"/>
<dbReference type="RefSeq" id="WP_204417769.1">
    <property type="nucleotide sequence ID" value="NZ_JAFBED010000006.1"/>
</dbReference>
<keyword evidence="1" id="KW-1133">Transmembrane helix</keyword>
<keyword evidence="1" id="KW-0812">Transmembrane</keyword>
<feature type="transmembrane region" description="Helical" evidence="1">
    <location>
        <begin position="6"/>
        <end position="25"/>
    </location>
</feature>